<sequence>LVAAAKASELAEGLQLLSIRDRSWQIQACSAITGEGIKVPFLMFSLLRLVILE</sequence>
<dbReference type="GO" id="GO:0003924">
    <property type="term" value="F:GTPase activity"/>
    <property type="evidence" value="ECO:0007669"/>
    <property type="project" value="InterPro"/>
</dbReference>
<dbReference type="Gene3D" id="3.40.50.300">
    <property type="entry name" value="P-loop containing nucleotide triphosphate hydrolases"/>
    <property type="match status" value="1"/>
</dbReference>
<keyword evidence="2" id="KW-0342">GTP-binding</keyword>
<accession>A0A183DGK3</accession>
<evidence type="ECO:0000256" key="1">
    <source>
        <dbReference type="ARBA" id="ARBA00022741"/>
    </source>
</evidence>
<dbReference type="AlphaFoldDB" id="A0A183DGK3"/>
<evidence type="ECO:0000313" key="3">
    <source>
        <dbReference type="WBParaSite" id="GPUH_0000785301-mRNA-1"/>
    </source>
</evidence>
<organism evidence="3">
    <name type="scientific">Gongylonema pulchrum</name>
    <dbReference type="NCBI Taxonomy" id="637853"/>
    <lineage>
        <taxon>Eukaryota</taxon>
        <taxon>Metazoa</taxon>
        <taxon>Ecdysozoa</taxon>
        <taxon>Nematoda</taxon>
        <taxon>Chromadorea</taxon>
        <taxon>Rhabditida</taxon>
        <taxon>Spirurina</taxon>
        <taxon>Spiruromorpha</taxon>
        <taxon>Spiruroidea</taxon>
        <taxon>Gongylonematidae</taxon>
        <taxon>Gongylonema</taxon>
    </lineage>
</organism>
<name>A0A183DGK3_9BILA</name>
<evidence type="ECO:0000256" key="2">
    <source>
        <dbReference type="ARBA" id="ARBA00023134"/>
    </source>
</evidence>
<dbReference type="InterPro" id="IPR006689">
    <property type="entry name" value="Small_GTPase_ARF/SAR"/>
</dbReference>
<dbReference type="InterPro" id="IPR027417">
    <property type="entry name" value="P-loop_NTPase"/>
</dbReference>
<proteinExistence type="predicted"/>
<protein>
    <submittedName>
        <fullName evidence="3">Mediator complex subunit 17</fullName>
    </submittedName>
</protein>
<dbReference type="Pfam" id="PF00025">
    <property type="entry name" value="Arf"/>
    <property type="match status" value="1"/>
</dbReference>
<reference evidence="3" key="1">
    <citation type="submission" date="2016-06" db="UniProtKB">
        <authorList>
            <consortium name="WormBaseParasite"/>
        </authorList>
    </citation>
    <scope>IDENTIFICATION</scope>
</reference>
<keyword evidence="1" id="KW-0547">Nucleotide-binding</keyword>
<dbReference type="GO" id="GO:0005525">
    <property type="term" value="F:GTP binding"/>
    <property type="evidence" value="ECO:0007669"/>
    <property type="project" value="UniProtKB-KW"/>
</dbReference>
<dbReference type="WBParaSite" id="GPUH_0000785301-mRNA-1">
    <property type="protein sequence ID" value="GPUH_0000785301-mRNA-1"/>
    <property type="gene ID" value="GPUH_0000785301"/>
</dbReference>